<dbReference type="InterPro" id="IPR019734">
    <property type="entry name" value="TPR_rpt"/>
</dbReference>
<dbReference type="Gene3D" id="3.40.50.300">
    <property type="entry name" value="P-loop containing nucleotide triphosphate hydrolases"/>
    <property type="match status" value="1"/>
</dbReference>
<dbReference type="GO" id="GO:0004016">
    <property type="term" value="F:adenylate cyclase activity"/>
    <property type="evidence" value="ECO:0007669"/>
    <property type="project" value="TreeGrafter"/>
</dbReference>
<accession>A0AAX2ZH59</accession>
<dbReference type="RefSeq" id="WP_228416070.1">
    <property type="nucleotide sequence ID" value="NZ_CP081135.1"/>
</dbReference>
<feature type="repeat" description="TPR" evidence="3">
    <location>
        <begin position="833"/>
        <end position="866"/>
    </location>
</feature>
<dbReference type="InterPro" id="IPR041664">
    <property type="entry name" value="AAA_16"/>
</dbReference>
<keyword evidence="3" id="KW-0802">TPR repeat</keyword>
<proteinExistence type="predicted"/>
<reference evidence="5 6" key="1">
    <citation type="journal article" date="2023" name="Int. J. Syst. Evol. Microbiol.">
        <title>Terrisporobacter hibernicus sp. nov., isolated from bovine faeces in Northern Ireland.</title>
        <authorList>
            <person name="Mitchell M."/>
            <person name="Nguyen S.V."/>
            <person name="Connor M."/>
            <person name="Fairley D.J."/>
            <person name="Donoghue O."/>
            <person name="Marshall H."/>
            <person name="Koolman L."/>
            <person name="McMullan G."/>
            <person name="Schaffer K.E."/>
            <person name="McGrath J.W."/>
            <person name="Fanning S."/>
        </authorList>
    </citation>
    <scope>NUCLEOTIDE SEQUENCE [LARGE SCALE GENOMIC DNA]</scope>
    <source>
        <strain evidence="5 6">MCA3</strain>
    </source>
</reference>
<sequence length="1006" mass="118516">MNCIYVKLFDNSSTTFNEEIISFPYNKVQALFYYLVVNKTTTRDELCSLLWSDMEENSAKKNLRNALYKLKECFMKEDILYLANNSTISLNSNIKIETDVDKFIDNKFEIDAYTGEFLKGYSVKNADNFERWIYNTREYLKGIYLKRLNERIKLEISKKNYGQIEKYCKLIIKNDEFNEEAYKNLMICYKDQGKYVSAIKVYDDISDILNKELSITPDIEIEKVFREVLNDINKRHNTDKTNSFFYGRGKEIKLIESTYKDFVENKESKSILIQGEMGIGKTRLKDKFIQSISKEDIYISEVNCYQFEDEYSLKPWKKCIIDLVNIAKEDNAEFPILLQSILSKFIPEIDEESFENFKLETAINLLKQDVFTDSIGDILKRIGNNKKILIVFEDIQWMDSVSITLLSSLICNLNKDNIIFLLTCRNEFNSNIDKLLISTSKYNKIEKIELNRFSNQDVKSFINKAIPNNNISTEMINKIYLETEGNTFFLTEYLSIINSPKGINIMTSKMQDVLKSRFVDMSNNEKKIVEIVSLFDDVAPISIISQLTQIDEFEIIDIIEDLEKKCILEETSKGSKVYLKFTHRKLREFIHRGLSQIRKNILHNKVGKIIEKSINNDSENINLYFKLIYHYKNANNNIDCLKYKVKSLNVTLNFIHERFPRIYHNDEFYNKLYYDENITTKKLDEIEQELIELKAVEGDSYNTQELEIYILHIKGRYLIRKGQYFEGLKCIEDMIDMSMEINLNDYIIEGYKQMICYCIQTNNTKEMIKYVNYGFKFIEDYKINSEKVAFLRFKALYKIMVGEYETGENLMMECIESLRKNKKILNQYILYIAACYNDIGNIKMNLQNFEEALEYYKKSIEICEEKNIWISISLFQTNAGVAAYYLGDHNMARYYLKKALNIYKKIAYNSGESIAQSYMSLISFKEEKFKESLKYLKSADTKSNVLKNPKEIGTVLLVKSKIKDNMESNNKIADVFKDYLNEDLEQYVNKGLKYLKESKEEYKFSS</sequence>
<dbReference type="SMART" id="SM00028">
    <property type="entry name" value="TPR"/>
    <property type="match status" value="3"/>
</dbReference>
<dbReference type="Pfam" id="PF13191">
    <property type="entry name" value="AAA_16"/>
    <property type="match status" value="1"/>
</dbReference>
<dbReference type="Pfam" id="PF03704">
    <property type="entry name" value="BTAD"/>
    <property type="match status" value="1"/>
</dbReference>
<dbReference type="SUPFAM" id="SSF52540">
    <property type="entry name" value="P-loop containing nucleoside triphosphate hydrolases"/>
    <property type="match status" value="1"/>
</dbReference>
<organism evidence="5 6">
    <name type="scientific">Terrisporobacter hibernicus</name>
    <dbReference type="NCBI Taxonomy" id="2813371"/>
    <lineage>
        <taxon>Bacteria</taxon>
        <taxon>Bacillati</taxon>
        <taxon>Bacillota</taxon>
        <taxon>Clostridia</taxon>
        <taxon>Peptostreptococcales</taxon>
        <taxon>Peptostreptococcaceae</taxon>
        <taxon>Terrisporobacter</taxon>
    </lineage>
</organism>
<evidence type="ECO:0000256" key="1">
    <source>
        <dbReference type="ARBA" id="ARBA00022741"/>
    </source>
</evidence>
<dbReference type="InterPro" id="IPR027417">
    <property type="entry name" value="P-loop_NTPase"/>
</dbReference>
<evidence type="ECO:0000259" key="4">
    <source>
        <dbReference type="SMART" id="SM01043"/>
    </source>
</evidence>
<evidence type="ECO:0000313" key="5">
    <source>
        <dbReference type="EMBL" id="UEL47745.1"/>
    </source>
</evidence>
<dbReference type="EMBL" id="CP081135">
    <property type="protein sequence ID" value="UEL47745.1"/>
    <property type="molecule type" value="Genomic_DNA"/>
</dbReference>
<evidence type="ECO:0000256" key="2">
    <source>
        <dbReference type="ARBA" id="ARBA00022840"/>
    </source>
</evidence>
<dbReference type="SUPFAM" id="SSF48452">
    <property type="entry name" value="TPR-like"/>
    <property type="match status" value="2"/>
</dbReference>
<evidence type="ECO:0000313" key="6">
    <source>
        <dbReference type="Proteomes" id="UP001198983"/>
    </source>
</evidence>
<keyword evidence="6" id="KW-1185">Reference proteome</keyword>
<dbReference type="InterPro" id="IPR011990">
    <property type="entry name" value="TPR-like_helical_dom_sf"/>
</dbReference>
<dbReference type="InterPro" id="IPR036388">
    <property type="entry name" value="WH-like_DNA-bd_sf"/>
</dbReference>
<dbReference type="PANTHER" id="PTHR16305:SF28">
    <property type="entry name" value="GUANYLATE CYCLASE DOMAIN-CONTAINING PROTEIN"/>
    <property type="match status" value="1"/>
</dbReference>
<feature type="domain" description="Bacterial transcriptional activator" evidence="4">
    <location>
        <begin position="98"/>
        <end position="229"/>
    </location>
</feature>
<gene>
    <name evidence="5" type="ORF">JW646_19360</name>
</gene>
<dbReference type="PROSITE" id="PS50005">
    <property type="entry name" value="TPR"/>
    <property type="match status" value="1"/>
</dbReference>
<dbReference type="GO" id="GO:0005524">
    <property type="term" value="F:ATP binding"/>
    <property type="evidence" value="ECO:0007669"/>
    <property type="project" value="UniProtKB-KW"/>
</dbReference>
<dbReference type="AlphaFoldDB" id="A0AAX2ZH59"/>
<dbReference type="Gene3D" id="1.25.40.10">
    <property type="entry name" value="Tetratricopeptide repeat domain"/>
    <property type="match status" value="2"/>
</dbReference>
<name>A0AAX2ZH59_9FIRM</name>
<protein>
    <submittedName>
        <fullName evidence="5">AAA family ATPase</fullName>
    </submittedName>
</protein>
<dbReference type="Gene3D" id="1.10.10.10">
    <property type="entry name" value="Winged helix-like DNA-binding domain superfamily/Winged helix DNA-binding domain"/>
    <property type="match status" value="1"/>
</dbReference>
<dbReference type="GO" id="GO:0005737">
    <property type="term" value="C:cytoplasm"/>
    <property type="evidence" value="ECO:0007669"/>
    <property type="project" value="TreeGrafter"/>
</dbReference>
<dbReference type="Pfam" id="PF13424">
    <property type="entry name" value="TPR_12"/>
    <property type="match status" value="1"/>
</dbReference>
<dbReference type="SMART" id="SM01043">
    <property type="entry name" value="BTAD"/>
    <property type="match status" value="1"/>
</dbReference>
<keyword evidence="1" id="KW-0547">Nucleotide-binding</keyword>
<evidence type="ECO:0000256" key="3">
    <source>
        <dbReference type="PROSITE-ProRule" id="PRU00339"/>
    </source>
</evidence>
<dbReference type="InterPro" id="IPR005158">
    <property type="entry name" value="BTAD"/>
</dbReference>
<dbReference type="KEGG" id="tem:JW646_19360"/>
<keyword evidence="2" id="KW-0067">ATP-binding</keyword>
<dbReference type="PANTHER" id="PTHR16305">
    <property type="entry name" value="TESTICULAR SOLUBLE ADENYLYL CYCLASE"/>
    <property type="match status" value="1"/>
</dbReference>
<dbReference type="Proteomes" id="UP001198983">
    <property type="component" value="Chromosome"/>
</dbReference>